<proteinExistence type="predicted"/>
<evidence type="ECO:0008006" key="4">
    <source>
        <dbReference type="Google" id="ProtNLM"/>
    </source>
</evidence>
<sequence>MTHYLSQYAKFQNKNEMDAAARQHIDLHWNAMNKTDRAVLDMIRCYSVKYLSAHLKHETMETKLGLSNSTVRRAIRKLIKLQIIARIQYIRPVMSGLGANIYVILPVNDQGRLDSGKEADEPNKGAVSKSVSENEPSFYKSQDTKDFIKTSHPAGEKLSTTLFAKMKNILSLTGDDTKTREFFGIHRALSGRMLKFEIHKGKEDLFEDLAYRAIRISVMATKTKNIRNLPGYFSGVLRELINEALFGDIYKEYSVPVEDLLW</sequence>
<feature type="compositionally biased region" description="Basic and acidic residues" evidence="1">
    <location>
        <begin position="114"/>
        <end position="123"/>
    </location>
</feature>
<gene>
    <name evidence="2" type="ORF">HMPREF9372_0913</name>
</gene>
<protein>
    <recommendedName>
        <fullName evidence="4">Helix-turn-helix domain-containing protein</fullName>
    </recommendedName>
</protein>
<dbReference type="InterPro" id="IPR036388">
    <property type="entry name" value="WH-like_DNA-bd_sf"/>
</dbReference>
<dbReference type="eggNOG" id="ENOG5033HJM">
    <property type="taxonomic scope" value="Bacteria"/>
</dbReference>
<evidence type="ECO:0000313" key="2">
    <source>
        <dbReference type="EMBL" id="EGQ27226.1"/>
    </source>
</evidence>
<dbReference type="OrthoDB" id="2708249at2"/>
<comment type="caution">
    <text evidence="2">The sequence shown here is derived from an EMBL/GenBank/DDBJ whole genome shotgun (WGS) entry which is preliminary data.</text>
</comment>
<accession>F9DQ33</accession>
<feature type="region of interest" description="Disordered" evidence="1">
    <location>
        <begin position="114"/>
        <end position="137"/>
    </location>
</feature>
<dbReference type="Proteomes" id="UP000005316">
    <property type="component" value="Unassembled WGS sequence"/>
</dbReference>
<reference evidence="2 3" key="1">
    <citation type="submission" date="2011-04" db="EMBL/GenBank/DDBJ databases">
        <authorList>
            <person name="Muzny D."/>
            <person name="Qin X."/>
            <person name="Deng J."/>
            <person name="Jiang H."/>
            <person name="Liu Y."/>
            <person name="Qu J."/>
            <person name="Song X.-Z."/>
            <person name="Zhang L."/>
            <person name="Thornton R."/>
            <person name="Coyle M."/>
            <person name="Francisco L."/>
            <person name="Jackson L."/>
            <person name="Javaid M."/>
            <person name="Korchina V."/>
            <person name="Kovar C."/>
            <person name="Mata R."/>
            <person name="Mathew T."/>
            <person name="Ngo R."/>
            <person name="Nguyen L."/>
            <person name="Nguyen N."/>
            <person name="Okwuonu G."/>
            <person name="Ongeri F."/>
            <person name="Pham C."/>
            <person name="Simmons D."/>
            <person name="Wilczek-Boney K."/>
            <person name="Hale W."/>
            <person name="Jakkamsetti A."/>
            <person name="Pham P."/>
            <person name="Ruth R."/>
            <person name="San Lucas F."/>
            <person name="Warren J."/>
            <person name="Zhang J."/>
            <person name="Zhao Z."/>
            <person name="Zhou C."/>
            <person name="Zhu D."/>
            <person name="Lee S."/>
            <person name="Bess C."/>
            <person name="Blankenburg K."/>
            <person name="Forbes L."/>
            <person name="Fu Q."/>
            <person name="Gubbala S."/>
            <person name="Hirani K."/>
            <person name="Jayaseelan J.C."/>
            <person name="Lara F."/>
            <person name="Munidasa M."/>
            <person name="Palculict T."/>
            <person name="Patil S."/>
            <person name="Pu L.-L."/>
            <person name="Saada N."/>
            <person name="Tang L."/>
            <person name="Weissenberger G."/>
            <person name="Zhu Y."/>
            <person name="Hemphill L."/>
            <person name="Shang Y."/>
            <person name="Youmans B."/>
            <person name="Ayvaz T."/>
            <person name="Ross M."/>
            <person name="Santibanez J."/>
            <person name="Aqrawi P."/>
            <person name="Gross S."/>
            <person name="Joshi V."/>
            <person name="Fowler G."/>
            <person name="Nazareth L."/>
            <person name="Reid J."/>
            <person name="Worley K."/>
            <person name="Petrosino J."/>
            <person name="Highlander S."/>
            <person name="Gibbs R."/>
        </authorList>
    </citation>
    <scope>NUCLEOTIDE SEQUENCE [LARGE SCALE GENOMIC DNA]</scope>
    <source>
        <strain evidence="2 3">2681</strain>
    </source>
</reference>
<evidence type="ECO:0000313" key="3">
    <source>
        <dbReference type="Proteomes" id="UP000005316"/>
    </source>
</evidence>
<dbReference type="HOGENOM" id="CLU_1045492_0_0_9"/>
<dbReference type="Gene3D" id="1.10.10.10">
    <property type="entry name" value="Winged helix-like DNA-binding domain superfamily/Winged helix DNA-binding domain"/>
    <property type="match status" value="1"/>
</dbReference>
<dbReference type="AlphaFoldDB" id="F9DQ33"/>
<dbReference type="RefSeq" id="WP_009765780.1">
    <property type="nucleotide sequence ID" value="NZ_GL982997.1"/>
</dbReference>
<organism evidence="2 3">
    <name type="scientific">Sporosarcina newyorkensis 2681</name>
    <dbReference type="NCBI Taxonomy" id="1027292"/>
    <lineage>
        <taxon>Bacteria</taxon>
        <taxon>Bacillati</taxon>
        <taxon>Bacillota</taxon>
        <taxon>Bacilli</taxon>
        <taxon>Bacillales</taxon>
        <taxon>Caryophanaceae</taxon>
        <taxon>Sporosarcina</taxon>
    </lineage>
</organism>
<dbReference type="EMBL" id="AFPZ01000020">
    <property type="protein sequence ID" value="EGQ27226.1"/>
    <property type="molecule type" value="Genomic_DNA"/>
</dbReference>
<name>F9DQ33_9BACL</name>
<evidence type="ECO:0000256" key="1">
    <source>
        <dbReference type="SAM" id="MobiDB-lite"/>
    </source>
</evidence>